<keyword evidence="2" id="KW-0963">Cytoplasm</keyword>
<dbReference type="Pfam" id="PF04405">
    <property type="entry name" value="ScdA_N"/>
    <property type="match status" value="1"/>
</dbReference>
<feature type="coiled-coil region" evidence="5">
    <location>
        <begin position="47"/>
        <end position="74"/>
    </location>
</feature>
<dbReference type="AlphaFoldDB" id="A0A1M6FHF1"/>
<feature type="domain" description="Hemerythrin-like" evidence="6">
    <location>
        <begin position="84"/>
        <end position="229"/>
    </location>
</feature>
<evidence type="ECO:0000256" key="1">
    <source>
        <dbReference type="ARBA" id="ARBA00004496"/>
    </source>
</evidence>
<accession>A0A1M6FHF1</accession>
<keyword evidence="4" id="KW-0408">Iron</keyword>
<keyword evidence="3" id="KW-0479">Metal-binding</keyword>
<dbReference type="RefSeq" id="WP_073026033.1">
    <property type="nucleotide sequence ID" value="NZ_FQZS01000012.1"/>
</dbReference>
<evidence type="ECO:0000256" key="2">
    <source>
        <dbReference type="ARBA" id="ARBA00022490"/>
    </source>
</evidence>
<protein>
    <submittedName>
        <fullName evidence="7">Regulator of cell morphogenesis and NO signaling</fullName>
    </submittedName>
</protein>
<dbReference type="InterPro" id="IPR038062">
    <property type="entry name" value="ScdA-like_N_sf"/>
</dbReference>
<dbReference type="Pfam" id="PF01814">
    <property type="entry name" value="Hemerythrin"/>
    <property type="match status" value="1"/>
</dbReference>
<proteinExistence type="predicted"/>
<sequence length="232" mass="27192">MGKFNVNDRVGDIVAMYSAAADIFMDYNIDFCCGGNKPLNIAAQESNVEAEKILNEINSRYEDFAQQKQEYEDYAKYSSIGLMDHIVNTHHKFLWEEMPTLSKLTQRILAAHGDRHPELSKVKNLYEDLRNELEDHLKKEEDVIFPLIKAFEEEKEEREKDDVLECIRSLRGEHEAAGNILKELKKTTHDYVVPDDACRTFDLTYTKLQEMERDIFLHIHLENNILFKRYEG</sequence>
<dbReference type="Proteomes" id="UP000184442">
    <property type="component" value="Unassembled WGS sequence"/>
</dbReference>
<dbReference type="OrthoDB" id="9797132at2"/>
<reference evidence="7 8" key="1">
    <citation type="submission" date="2016-11" db="EMBL/GenBank/DDBJ databases">
        <authorList>
            <person name="Jaros S."/>
            <person name="Januszkiewicz K."/>
            <person name="Wedrychowicz H."/>
        </authorList>
    </citation>
    <scope>NUCLEOTIDE SEQUENCE [LARGE SCALE GENOMIC DNA]</scope>
    <source>
        <strain evidence="7 8">DSM 19022</strain>
    </source>
</reference>
<dbReference type="GO" id="GO:0005737">
    <property type="term" value="C:cytoplasm"/>
    <property type="evidence" value="ECO:0007669"/>
    <property type="project" value="UniProtKB-SubCell"/>
</dbReference>
<evidence type="ECO:0000256" key="3">
    <source>
        <dbReference type="ARBA" id="ARBA00022723"/>
    </source>
</evidence>
<comment type="subcellular location">
    <subcellularLocation>
        <location evidence="1">Cytoplasm</location>
    </subcellularLocation>
</comment>
<dbReference type="Gene3D" id="1.10.3910.10">
    <property type="entry name" value="SP0561-like"/>
    <property type="match status" value="1"/>
</dbReference>
<evidence type="ECO:0000313" key="8">
    <source>
        <dbReference type="Proteomes" id="UP000184442"/>
    </source>
</evidence>
<evidence type="ECO:0000256" key="4">
    <source>
        <dbReference type="ARBA" id="ARBA00023004"/>
    </source>
</evidence>
<dbReference type="PANTHER" id="PTHR36438">
    <property type="entry name" value="IRON-SULFUR CLUSTER REPAIR PROTEIN YTFE"/>
    <property type="match status" value="1"/>
</dbReference>
<dbReference type="STRING" id="1122184.SAMN02745176_01967"/>
<name>A0A1M6FHF1_9FIRM</name>
<dbReference type="Gene3D" id="1.20.120.520">
    <property type="entry name" value="nmb1532 protein domain like"/>
    <property type="match status" value="1"/>
</dbReference>
<dbReference type="GO" id="GO:0046872">
    <property type="term" value="F:metal ion binding"/>
    <property type="evidence" value="ECO:0007669"/>
    <property type="project" value="UniProtKB-KW"/>
</dbReference>
<evidence type="ECO:0000256" key="5">
    <source>
        <dbReference type="SAM" id="Coils"/>
    </source>
</evidence>
<organism evidence="7 8">
    <name type="scientific">Lutispora thermophila DSM 19022</name>
    <dbReference type="NCBI Taxonomy" id="1122184"/>
    <lineage>
        <taxon>Bacteria</taxon>
        <taxon>Bacillati</taxon>
        <taxon>Bacillota</taxon>
        <taxon>Clostridia</taxon>
        <taxon>Lutisporales</taxon>
        <taxon>Lutisporaceae</taxon>
        <taxon>Lutispora</taxon>
    </lineage>
</organism>
<evidence type="ECO:0000313" key="7">
    <source>
        <dbReference type="EMBL" id="SHI97168.1"/>
    </source>
</evidence>
<keyword evidence="8" id="KW-1185">Reference proteome</keyword>
<dbReference type="SUPFAM" id="SSF140683">
    <property type="entry name" value="SP0561-like"/>
    <property type="match status" value="1"/>
</dbReference>
<evidence type="ECO:0000259" key="6">
    <source>
        <dbReference type="Pfam" id="PF01814"/>
    </source>
</evidence>
<dbReference type="EMBL" id="FQZS01000012">
    <property type="protein sequence ID" value="SHI97168.1"/>
    <property type="molecule type" value="Genomic_DNA"/>
</dbReference>
<dbReference type="PANTHER" id="PTHR36438:SF1">
    <property type="entry name" value="IRON-SULFUR CLUSTER REPAIR PROTEIN YTFE"/>
    <property type="match status" value="1"/>
</dbReference>
<gene>
    <name evidence="7" type="ORF">SAMN02745176_01967</name>
</gene>
<dbReference type="InterPro" id="IPR012312">
    <property type="entry name" value="Hemerythrin-like"/>
</dbReference>
<dbReference type="InterPro" id="IPR019903">
    <property type="entry name" value="RIC_family"/>
</dbReference>
<dbReference type="NCBIfam" id="TIGR03652">
    <property type="entry name" value="FeS_repair_RIC"/>
    <property type="match status" value="1"/>
</dbReference>
<keyword evidence="5" id="KW-0175">Coiled coil</keyword>